<dbReference type="Proteomes" id="UP000095039">
    <property type="component" value="Unassembled WGS sequence"/>
</dbReference>
<keyword evidence="2" id="KW-1185">Reference proteome</keyword>
<proteinExistence type="predicted"/>
<sequence>MSDKKIALFGWHPDVVNYEKWPGMSAEKLRAMLEGDRDKLVALGYAVTLHYIRDGETAYDAATEALQGQPYDCVLIGAGVRRDDDHFLVFEKLVNAVHKAAPQATICFNTNPSDTADAIKRWT</sequence>
<evidence type="ECO:0000313" key="1">
    <source>
        <dbReference type="EMBL" id="OEE59100.1"/>
    </source>
</evidence>
<dbReference type="EMBL" id="AJWN02000090">
    <property type="protein sequence ID" value="OEE59100.1"/>
    <property type="molecule type" value="Genomic_DNA"/>
</dbReference>
<comment type="caution">
    <text evidence="1">The sequence shown here is derived from an EMBL/GenBank/DDBJ whole genome shotgun (WGS) entry which is preliminary data.</text>
</comment>
<name>A0A1E5C0T5_9GAMM</name>
<dbReference type="AlphaFoldDB" id="A0A1E5C0T5"/>
<organism evidence="1 2">
    <name type="scientific">Enterovibrio norvegicus FF-454</name>
    <dbReference type="NCBI Taxonomy" id="1185651"/>
    <lineage>
        <taxon>Bacteria</taxon>
        <taxon>Pseudomonadati</taxon>
        <taxon>Pseudomonadota</taxon>
        <taxon>Gammaproteobacteria</taxon>
        <taxon>Vibrionales</taxon>
        <taxon>Vibrionaceae</taxon>
        <taxon>Enterovibrio</taxon>
    </lineage>
</organism>
<gene>
    <name evidence="1" type="ORF">A1OK_03565</name>
</gene>
<evidence type="ECO:0008006" key="3">
    <source>
        <dbReference type="Google" id="ProtNLM"/>
    </source>
</evidence>
<reference evidence="1 2" key="1">
    <citation type="journal article" date="2012" name="Science">
        <title>Ecological populations of bacteria act as socially cohesive units of antibiotic production and resistance.</title>
        <authorList>
            <person name="Cordero O.X."/>
            <person name="Wildschutte H."/>
            <person name="Kirkup B."/>
            <person name="Proehl S."/>
            <person name="Ngo L."/>
            <person name="Hussain F."/>
            <person name="Le Roux F."/>
            <person name="Mincer T."/>
            <person name="Polz M.F."/>
        </authorList>
    </citation>
    <scope>NUCLEOTIDE SEQUENCE [LARGE SCALE GENOMIC DNA]</scope>
    <source>
        <strain evidence="1 2">FF-454</strain>
    </source>
</reference>
<evidence type="ECO:0000313" key="2">
    <source>
        <dbReference type="Proteomes" id="UP000095039"/>
    </source>
</evidence>
<accession>A0A1E5C0T5</accession>
<protein>
    <recommendedName>
        <fullName evidence="3">6,7-dimethyl-8-ribityllumazine synthase</fullName>
    </recommendedName>
</protein>
<dbReference type="RefSeq" id="WP_016961337.1">
    <property type="nucleotide sequence ID" value="NZ_AJWN02000090.1"/>
</dbReference>